<dbReference type="InterPro" id="IPR008854">
    <property type="entry name" value="TPMT"/>
</dbReference>
<reference evidence="5 6" key="1">
    <citation type="submission" date="2019-04" db="EMBL/GenBank/DDBJ databases">
        <title>Friends and foes A comparative genomics study of 23 Aspergillus species from section Flavi.</title>
        <authorList>
            <consortium name="DOE Joint Genome Institute"/>
            <person name="Kjaerbolling I."/>
            <person name="Vesth T."/>
            <person name="Frisvad J.C."/>
            <person name="Nybo J.L."/>
            <person name="Theobald S."/>
            <person name="Kildgaard S."/>
            <person name="Isbrandt T."/>
            <person name="Kuo A."/>
            <person name="Sato A."/>
            <person name="Lyhne E.K."/>
            <person name="Kogle M.E."/>
            <person name="Wiebenga A."/>
            <person name="Kun R.S."/>
            <person name="Lubbers R.J."/>
            <person name="Makela M.R."/>
            <person name="Barry K."/>
            <person name="Chovatia M."/>
            <person name="Clum A."/>
            <person name="Daum C."/>
            <person name="Haridas S."/>
            <person name="He G."/>
            <person name="LaButti K."/>
            <person name="Lipzen A."/>
            <person name="Mondo S."/>
            <person name="Riley R."/>
            <person name="Salamov A."/>
            <person name="Simmons B.A."/>
            <person name="Magnuson J.K."/>
            <person name="Henrissat B."/>
            <person name="Mortensen U.H."/>
            <person name="Larsen T.O."/>
            <person name="Devries R.P."/>
            <person name="Grigoriev I.V."/>
            <person name="Machida M."/>
            <person name="Baker S.E."/>
            <person name="Andersen M.R."/>
        </authorList>
    </citation>
    <scope>NUCLEOTIDE SEQUENCE [LARGE SCALE GENOMIC DNA]</scope>
    <source>
        <strain evidence="5 6">CBS 151.66</strain>
    </source>
</reference>
<proteinExistence type="predicted"/>
<dbReference type="InterPro" id="IPR029063">
    <property type="entry name" value="SAM-dependent_MTases_sf"/>
</dbReference>
<protein>
    <recommendedName>
        <fullName evidence="7">S-adenosyl-L-methionine-dependent methyltransferase</fullName>
    </recommendedName>
</protein>
<evidence type="ECO:0000256" key="3">
    <source>
        <dbReference type="ARBA" id="ARBA00022679"/>
    </source>
</evidence>
<dbReference type="OrthoDB" id="276151at2759"/>
<evidence type="ECO:0000256" key="1">
    <source>
        <dbReference type="ARBA" id="ARBA00022553"/>
    </source>
</evidence>
<evidence type="ECO:0000313" key="5">
    <source>
        <dbReference type="EMBL" id="KAB8077585.1"/>
    </source>
</evidence>
<evidence type="ECO:0008006" key="7">
    <source>
        <dbReference type="Google" id="ProtNLM"/>
    </source>
</evidence>
<dbReference type="AlphaFoldDB" id="A0A5N5XBR9"/>
<evidence type="ECO:0000256" key="2">
    <source>
        <dbReference type="ARBA" id="ARBA00022603"/>
    </source>
</evidence>
<dbReference type="Pfam" id="PF05724">
    <property type="entry name" value="TPMT"/>
    <property type="match status" value="1"/>
</dbReference>
<dbReference type="Gene3D" id="3.40.50.150">
    <property type="entry name" value="Vaccinia Virus protein VP39"/>
    <property type="match status" value="2"/>
</dbReference>
<dbReference type="GO" id="GO:0032259">
    <property type="term" value="P:methylation"/>
    <property type="evidence" value="ECO:0007669"/>
    <property type="project" value="UniProtKB-KW"/>
</dbReference>
<dbReference type="EMBL" id="ML732167">
    <property type="protein sequence ID" value="KAB8077585.1"/>
    <property type="molecule type" value="Genomic_DNA"/>
</dbReference>
<dbReference type="PANTHER" id="PTHR32183:SF11">
    <property type="entry name" value="THIOL METHYLTRANSFERASE 2-RELATED"/>
    <property type="match status" value="1"/>
</dbReference>
<accession>A0A5N5XBR9</accession>
<dbReference type="SUPFAM" id="SSF53335">
    <property type="entry name" value="S-adenosyl-L-methionine-dependent methyltransferases"/>
    <property type="match status" value="1"/>
</dbReference>
<dbReference type="PANTHER" id="PTHR32183">
    <property type="match status" value="1"/>
</dbReference>
<keyword evidence="1" id="KW-0597">Phosphoprotein</keyword>
<gene>
    <name evidence="5" type="ORF">BDV29DRAFT_188633</name>
</gene>
<name>A0A5N5XBR9_9EURO</name>
<dbReference type="Proteomes" id="UP000326565">
    <property type="component" value="Unassembled WGS sequence"/>
</dbReference>
<keyword evidence="2" id="KW-0489">Methyltransferase</keyword>
<organism evidence="5 6">
    <name type="scientific">Aspergillus leporis</name>
    <dbReference type="NCBI Taxonomy" id="41062"/>
    <lineage>
        <taxon>Eukaryota</taxon>
        <taxon>Fungi</taxon>
        <taxon>Dikarya</taxon>
        <taxon>Ascomycota</taxon>
        <taxon>Pezizomycotina</taxon>
        <taxon>Eurotiomycetes</taxon>
        <taxon>Eurotiomycetidae</taxon>
        <taxon>Eurotiales</taxon>
        <taxon>Aspergillaceae</taxon>
        <taxon>Aspergillus</taxon>
        <taxon>Aspergillus subgen. Circumdati</taxon>
    </lineage>
</organism>
<dbReference type="GO" id="GO:0008757">
    <property type="term" value="F:S-adenosylmethionine-dependent methyltransferase activity"/>
    <property type="evidence" value="ECO:0007669"/>
    <property type="project" value="InterPro"/>
</dbReference>
<keyword evidence="3" id="KW-0808">Transferase</keyword>
<evidence type="ECO:0000313" key="6">
    <source>
        <dbReference type="Proteomes" id="UP000326565"/>
    </source>
</evidence>
<keyword evidence="6" id="KW-1185">Reference proteome</keyword>
<sequence length="203" mass="23029">MWKDGPRFPNPALEDTLIHRHSIIGDPIVEDAQANRCRRKALVPGCGRGVDVLLIASFGYNAYVEEARTSDLYLSNQAVGRGSITFVQAMRSSLDRQFFCALSPSLRPEWALRQTQLLASNGHLICLEYPRHRDASEMGPPWAVSSEDYREHLTHAGEKNSGPQQQIRMVPDRTHENGRDANGIVQDRVAIWHRCDEGHRKRY</sequence>
<evidence type="ECO:0000256" key="4">
    <source>
        <dbReference type="ARBA" id="ARBA00022691"/>
    </source>
</evidence>
<keyword evidence="4" id="KW-0949">S-adenosyl-L-methionine</keyword>